<dbReference type="PANTHER" id="PTHR33295:SF20">
    <property type="entry name" value="ATPASE"/>
    <property type="match status" value="1"/>
</dbReference>
<dbReference type="SUPFAM" id="SSF52540">
    <property type="entry name" value="P-loop containing nucleoside triphosphate hydrolases"/>
    <property type="match status" value="1"/>
</dbReference>
<proteinExistence type="predicted"/>
<dbReference type="HOGENOM" id="CLU_041527_1_2_9"/>
<dbReference type="InterPro" id="IPR027417">
    <property type="entry name" value="P-loop_NTPase"/>
</dbReference>
<reference evidence="3 4" key="2">
    <citation type="submission" date="2009-02" db="EMBL/GenBank/DDBJ databases">
        <title>Draft genome sequence of Holdemania filiformis DSM 12042.</title>
        <authorList>
            <person name="Sudarsanam P."/>
            <person name="Ley R."/>
            <person name="Guruge J."/>
            <person name="Turnbaugh P.J."/>
            <person name="Mahowald M."/>
            <person name="Liep D."/>
            <person name="Gordon J."/>
        </authorList>
    </citation>
    <scope>NUCLEOTIDE SEQUENCE [LARGE SCALE GENOMIC DNA]</scope>
    <source>
        <strain evidence="3 4">DSM 12042</strain>
    </source>
</reference>
<dbReference type="Gene3D" id="3.40.50.300">
    <property type="entry name" value="P-loop containing nucleotide triphosphate hydrolases"/>
    <property type="match status" value="1"/>
</dbReference>
<feature type="domain" description="DUF4143" evidence="2">
    <location>
        <begin position="219"/>
        <end position="306"/>
    </location>
</feature>
<gene>
    <name evidence="3" type="ORF">HOLDEFILI_00740</name>
</gene>
<protein>
    <submittedName>
        <fullName evidence="3">Uncharacterized protein</fullName>
    </submittedName>
</protein>
<dbReference type="AlphaFoldDB" id="B9Y4K9"/>
<dbReference type="EMBL" id="ACCF01000047">
    <property type="protein sequence ID" value="EEF69079.1"/>
    <property type="molecule type" value="Genomic_DNA"/>
</dbReference>
<dbReference type="InterPro" id="IPR025420">
    <property type="entry name" value="DUF4143"/>
</dbReference>
<evidence type="ECO:0000313" key="3">
    <source>
        <dbReference type="EMBL" id="EEF69079.1"/>
    </source>
</evidence>
<sequence>MEDIMIERKTYLEQLSAWKDEKVIKVITGIRRCGKSTLLKQMQERLIKEGVTEDQIVSINFEDLENEALLDYKALYASIQKRLCLNRMTYIFLDEIQRVEAFEKVVDSLFLKENVDIYITVSDTYLLSGDLVTLLSGRYIEITLLPLSFKEVVEAQKPENLDQAFLNYMRNGGFPYLATVNKISEKAPDYLEGILNTVVVKDIEERQNRRNNDGNQRKTTDAALLLTIARYLASVVGSPVSAKKVTDTLISSSRKISSNTVSDYMEALSEAFIFYKADRFDVVGKQLLKVNAKWYLVDLGLRTVMLP</sequence>
<dbReference type="Pfam" id="PF13173">
    <property type="entry name" value="AAA_14"/>
    <property type="match status" value="1"/>
</dbReference>
<evidence type="ECO:0000313" key="4">
    <source>
        <dbReference type="Proteomes" id="UP000005950"/>
    </source>
</evidence>
<organism evidence="3 4">
    <name type="scientific">Holdemania filiformis DSM 12042</name>
    <dbReference type="NCBI Taxonomy" id="545696"/>
    <lineage>
        <taxon>Bacteria</taxon>
        <taxon>Bacillati</taxon>
        <taxon>Bacillota</taxon>
        <taxon>Erysipelotrichia</taxon>
        <taxon>Erysipelotrichales</taxon>
        <taxon>Erysipelotrichaceae</taxon>
        <taxon>Holdemania</taxon>
    </lineage>
</organism>
<comment type="caution">
    <text evidence="3">The sequence shown here is derived from an EMBL/GenBank/DDBJ whole genome shotgun (WGS) entry which is preliminary data.</text>
</comment>
<name>B9Y4K9_9FIRM</name>
<dbReference type="STRING" id="545696.HOLDEFILI_00740"/>
<reference evidence="3 4" key="1">
    <citation type="submission" date="2008-12" db="EMBL/GenBank/DDBJ databases">
        <authorList>
            <person name="Fulton L."/>
            <person name="Clifton S."/>
            <person name="Fulton B."/>
            <person name="Xu J."/>
            <person name="Minx P."/>
            <person name="Pepin K.H."/>
            <person name="Johnson M."/>
            <person name="Bhonagiri V."/>
            <person name="Nash W.E."/>
            <person name="Mardis E.R."/>
            <person name="Wilson R.K."/>
        </authorList>
    </citation>
    <scope>NUCLEOTIDE SEQUENCE [LARGE SCALE GENOMIC DNA]</scope>
    <source>
        <strain evidence="3 4">DSM 12042</strain>
    </source>
</reference>
<dbReference type="Proteomes" id="UP000005950">
    <property type="component" value="Unassembled WGS sequence"/>
</dbReference>
<dbReference type="InterPro" id="IPR041682">
    <property type="entry name" value="AAA_14"/>
</dbReference>
<evidence type="ECO:0000259" key="2">
    <source>
        <dbReference type="Pfam" id="PF13635"/>
    </source>
</evidence>
<evidence type="ECO:0000259" key="1">
    <source>
        <dbReference type="Pfam" id="PF13173"/>
    </source>
</evidence>
<dbReference type="Pfam" id="PF13635">
    <property type="entry name" value="DUF4143"/>
    <property type="match status" value="1"/>
</dbReference>
<dbReference type="eggNOG" id="COG1373">
    <property type="taxonomic scope" value="Bacteria"/>
</dbReference>
<feature type="domain" description="AAA" evidence="1">
    <location>
        <begin position="24"/>
        <end position="152"/>
    </location>
</feature>
<dbReference type="PANTHER" id="PTHR33295">
    <property type="entry name" value="ATPASE"/>
    <property type="match status" value="1"/>
</dbReference>
<accession>B9Y4K9</accession>